<dbReference type="SUPFAM" id="SSF51726">
    <property type="entry name" value="UROD/MetE-like"/>
    <property type="match status" value="1"/>
</dbReference>
<dbReference type="Proteomes" id="UP001142078">
    <property type="component" value="Unassembled WGS sequence"/>
</dbReference>
<comment type="caution">
    <text evidence="2">The sequence shown here is derived from an EMBL/GenBank/DDBJ whole genome shotgun (WGS) entry which is preliminary data.</text>
</comment>
<proteinExistence type="predicted"/>
<dbReference type="GO" id="GO:0006779">
    <property type="term" value="P:porphyrin-containing compound biosynthetic process"/>
    <property type="evidence" value="ECO:0007669"/>
    <property type="project" value="InterPro"/>
</dbReference>
<dbReference type="InterPro" id="IPR000257">
    <property type="entry name" value="Uroporphyrinogen_deCOase"/>
</dbReference>
<evidence type="ECO:0000313" key="2">
    <source>
        <dbReference type="EMBL" id="MCR2044190.1"/>
    </source>
</evidence>
<evidence type="ECO:0000313" key="3">
    <source>
        <dbReference type="Proteomes" id="UP001142078"/>
    </source>
</evidence>
<gene>
    <name evidence="2" type="ORF">NSA23_08670</name>
</gene>
<protein>
    <submittedName>
        <fullName evidence="2">Uroporphyrinogen decarboxylase family protein</fullName>
    </submittedName>
</protein>
<dbReference type="AlphaFoldDB" id="A0A9X2S536"/>
<reference evidence="2" key="1">
    <citation type="submission" date="2022-07" db="EMBL/GenBank/DDBJ databases">
        <title>Enhanced cultured diversity of the mouse gut microbiota enables custom-made synthetic communities.</title>
        <authorList>
            <person name="Afrizal A."/>
        </authorList>
    </citation>
    <scope>NUCLEOTIDE SEQUENCE</scope>
    <source>
        <strain evidence="2">DSM 29482</strain>
    </source>
</reference>
<dbReference type="Pfam" id="PF01208">
    <property type="entry name" value="URO-D"/>
    <property type="match status" value="1"/>
</dbReference>
<dbReference type="PANTHER" id="PTHR47099">
    <property type="entry name" value="METHYLCOBAMIDE:COM METHYLTRANSFERASE MTBA"/>
    <property type="match status" value="1"/>
</dbReference>
<keyword evidence="3" id="KW-1185">Reference proteome</keyword>
<name>A0A9X2S536_9FIRM</name>
<dbReference type="Gene3D" id="3.20.20.210">
    <property type="match status" value="1"/>
</dbReference>
<dbReference type="InterPro" id="IPR038071">
    <property type="entry name" value="UROD/MetE-like_sf"/>
</dbReference>
<dbReference type="InterPro" id="IPR052024">
    <property type="entry name" value="Methanogen_methyltrans"/>
</dbReference>
<dbReference type="CDD" id="cd03465">
    <property type="entry name" value="URO-D_like"/>
    <property type="match status" value="1"/>
</dbReference>
<dbReference type="PANTHER" id="PTHR47099:SF1">
    <property type="entry name" value="METHYLCOBAMIDE:COM METHYLTRANSFERASE MTBA"/>
    <property type="match status" value="1"/>
</dbReference>
<organism evidence="2 3">
    <name type="scientific">Anaerosalibacter massiliensis</name>
    <dbReference type="NCBI Taxonomy" id="1347392"/>
    <lineage>
        <taxon>Bacteria</taxon>
        <taxon>Bacillati</taxon>
        <taxon>Bacillota</taxon>
        <taxon>Tissierellia</taxon>
        <taxon>Tissierellales</taxon>
        <taxon>Sporanaerobacteraceae</taxon>
        <taxon>Anaerosalibacter</taxon>
    </lineage>
</organism>
<dbReference type="GO" id="GO:0004853">
    <property type="term" value="F:uroporphyrinogen decarboxylase activity"/>
    <property type="evidence" value="ECO:0007669"/>
    <property type="project" value="InterPro"/>
</dbReference>
<sequence length="358" mass="39873">MLKDSMTPMERAMALSKGLDVDRLPCNPNIANGVARIYGCKISEFNTDGKTLAKAQIAAYRKFGYDGVRVFTDLFTWAEAMGAKVKLPEDYTADIVGPAIEDYKDVDRLKPADPYKDGRLPVHVEAMKYLVKELGDEVPCSGGIVGSFTNAFFLVGTERMTKLMFKDPEIVHKLCEVSLQTLINYAEVVIDCGLTVTISEPMSSCTVVSPKHFREFSLPYLKRLVEYITSKGKGVTMHICGKTDAIWEDVVSTRAAGFSIDNVVDLKKCKRTVGDKIKIMGNVDPASIMYLGTEKDVKKEVINCVKQAWDSPKGYVVMSGCSLPVETPFENIEAMMEITREIGYPIREERLEELLNEL</sequence>
<accession>A0A9X2S536</accession>
<feature type="domain" description="Uroporphyrinogen decarboxylase (URO-D)" evidence="1">
    <location>
        <begin position="7"/>
        <end position="341"/>
    </location>
</feature>
<dbReference type="RefSeq" id="WP_222704799.1">
    <property type="nucleotide sequence ID" value="NZ_CABKTM010000049.1"/>
</dbReference>
<evidence type="ECO:0000259" key="1">
    <source>
        <dbReference type="Pfam" id="PF01208"/>
    </source>
</evidence>
<dbReference type="EMBL" id="JANJZL010000004">
    <property type="protein sequence ID" value="MCR2044190.1"/>
    <property type="molecule type" value="Genomic_DNA"/>
</dbReference>